<evidence type="ECO:0000259" key="4">
    <source>
        <dbReference type="Pfam" id="PF04802"/>
    </source>
</evidence>
<dbReference type="GO" id="GO:0005654">
    <property type="term" value="C:nucleoplasm"/>
    <property type="evidence" value="ECO:0007669"/>
    <property type="project" value="TreeGrafter"/>
</dbReference>
<feature type="compositionally biased region" description="Polar residues" evidence="3">
    <location>
        <begin position="755"/>
        <end position="764"/>
    </location>
</feature>
<evidence type="ECO:0000256" key="1">
    <source>
        <dbReference type="ARBA" id="ARBA00004123"/>
    </source>
</evidence>
<accession>D2VUT3</accession>
<feature type="compositionally biased region" description="Basic and acidic residues" evidence="3">
    <location>
        <begin position="766"/>
        <end position="777"/>
    </location>
</feature>
<dbReference type="Proteomes" id="UP000006671">
    <property type="component" value="Unassembled WGS sequence"/>
</dbReference>
<dbReference type="InParanoid" id="D2VUT3"/>
<keyword evidence="7" id="KW-1185">Reference proteome</keyword>
<dbReference type="InterPro" id="IPR055236">
    <property type="entry name" value="EVH1_PP4R3"/>
</dbReference>
<protein>
    <submittedName>
        <fullName evidence="6">EVH1 domain-containing protein</fullName>
    </submittedName>
</protein>
<proteinExistence type="predicted"/>
<dbReference type="InterPro" id="IPR051137">
    <property type="entry name" value="PP4R3-like"/>
</dbReference>
<dbReference type="GO" id="GO:0030289">
    <property type="term" value="C:protein phosphatase 4 complex"/>
    <property type="evidence" value="ECO:0007669"/>
    <property type="project" value="TreeGrafter"/>
</dbReference>
<dbReference type="OMA" id="ALMTHNN"/>
<organism evidence="7">
    <name type="scientific">Naegleria gruberi</name>
    <name type="common">Amoeba</name>
    <dbReference type="NCBI Taxonomy" id="5762"/>
    <lineage>
        <taxon>Eukaryota</taxon>
        <taxon>Discoba</taxon>
        <taxon>Heterolobosea</taxon>
        <taxon>Tetramitia</taxon>
        <taxon>Eutetramitia</taxon>
        <taxon>Vahlkampfiidae</taxon>
        <taxon>Naegleria</taxon>
    </lineage>
</organism>
<dbReference type="Pfam" id="PF22972">
    <property type="entry name" value="EVH1_PP4R3"/>
    <property type="match status" value="1"/>
</dbReference>
<name>D2VUT3_NAEGR</name>
<dbReference type="KEGG" id="ngr:NAEGRDRAFT_81298"/>
<reference evidence="6 7" key="1">
    <citation type="journal article" date="2010" name="Cell">
        <title>The genome of Naegleria gruberi illuminates early eukaryotic versatility.</title>
        <authorList>
            <person name="Fritz-Laylin L.K."/>
            <person name="Prochnik S.E."/>
            <person name="Ginger M.L."/>
            <person name="Dacks J.B."/>
            <person name="Carpenter M.L."/>
            <person name="Field M.C."/>
            <person name="Kuo A."/>
            <person name="Paredez A."/>
            <person name="Chapman J."/>
            <person name="Pham J."/>
            <person name="Shu S."/>
            <person name="Neupane R."/>
            <person name="Cipriano M."/>
            <person name="Mancuso J."/>
            <person name="Tu H."/>
            <person name="Salamov A."/>
            <person name="Lindquist E."/>
            <person name="Shapiro H."/>
            <person name="Lucas S."/>
            <person name="Grigoriev I.V."/>
            <person name="Cande W.Z."/>
            <person name="Fulton C."/>
            <person name="Rokhsar D.S."/>
            <person name="Dawson S.C."/>
        </authorList>
    </citation>
    <scope>NUCLEOTIDE SEQUENCE [LARGE SCALE GENOMIC DNA]</scope>
    <source>
        <strain evidence="6 7">NEG-M</strain>
    </source>
</reference>
<dbReference type="GO" id="GO:0072542">
    <property type="term" value="F:protein phosphatase activator activity"/>
    <property type="evidence" value="ECO:0007669"/>
    <property type="project" value="TreeGrafter"/>
</dbReference>
<dbReference type="PANTHER" id="PTHR23318:SF0">
    <property type="entry name" value="SERINE_THREONINE-PROTEIN PHOSPHATASE 4 REGULATORY SUBUNIT 3"/>
    <property type="match status" value="1"/>
</dbReference>
<dbReference type="eggNOG" id="KOG2175">
    <property type="taxonomic scope" value="Eukaryota"/>
</dbReference>
<evidence type="ECO:0000313" key="6">
    <source>
        <dbReference type="EMBL" id="EFC39313.1"/>
    </source>
</evidence>
<dbReference type="VEuPathDB" id="AmoebaDB:NAEGRDRAFT_81298"/>
<dbReference type="RefSeq" id="XP_002672057.1">
    <property type="nucleotide sequence ID" value="XM_002672011.1"/>
</dbReference>
<evidence type="ECO:0000259" key="5">
    <source>
        <dbReference type="Pfam" id="PF22972"/>
    </source>
</evidence>
<dbReference type="PANTHER" id="PTHR23318">
    <property type="entry name" value="ATP SYNTHASE GAMMA-RELATED"/>
    <property type="match status" value="1"/>
</dbReference>
<dbReference type="AlphaFoldDB" id="D2VUT3"/>
<feature type="compositionally biased region" description="Acidic residues" evidence="3">
    <location>
        <begin position="7"/>
        <end position="24"/>
    </location>
</feature>
<dbReference type="Pfam" id="PF04802">
    <property type="entry name" value="PP4R3"/>
    <property type="match status" value="1"/>
</dbReference>
<dbReference type="InterPro" id="IPR006887">
    <property type="entry name" value="P4R3-like_central_dom"/>
</dbReference>
<dbReference type="GeneID" id="8853513"/>
<dbReference type="InterPro" id="IPR011993">
    <property type="entry name" value="PH-like_dom_sf"/>
</dbReference>
<evidence type="ECO:0000256" key="3">
    <source>
        <dbReference type="SAM" id="MobiDB-lite"/>
    </source>
</evidence>
<feature type="region of interest" description="Disordered" evidence="3">
    <location>
        <begin position="715"/>
        <end position="777"/>
    </location>
</feature>
<feature type="domain" description="PP4R3 EVH1-like" evidence="5">
    <location>
        <begin position="40"/>
        <end position="128"/>
    </location>
</feature>
<feature type="region of interest" description="Disordered" evidence="3">
    <location>
        <begin position="1"/>
        <end position="24"/>
    </location>
</feature>
<dbReference type="Gene3D" id="2.30.29.30">
    <property type="entry name" value="Pleckstrin-homology domain (PH domain)/Phosphotyrosine-binding domain (PTB)"/>
    <property type="match status" value="1"/>
</dbReference>
<gene>
    <name evidence="6" type="ORF">NAEGRDRAFT_81298</name>
</gene>
<dbReference type="OrthoDB" id="27483at2759"/>
<evidence type="ECO:0000313" key="7">
    <source>
        <dbReference type="Proteomes" id="UP000006671"/>
    </source>
</evidence>
<keyword evidence="2" id="KW-0539">Nucleus</keyword>
<feature type="domain" description="Serine/threonine-protein phosphatase 4 regulatory subunit 3-like central" evidence="4">
    <location>
        <begin position="186"/>
        <end position="664"/>
    </location>
</feature>
<sequence>MANQVYEDNEEHEDNTSYDDEYSPIEDISEGALDYKDPMRRVKIYHLSDLGEWIDKGTGHIHCETQDNETNLVLVSESSDERLLSTPISTDDIYALQNATLIVWNDPVQKIEMALSFQHSDGCIMIWKVQGKPPDGKEVVARNNQEEESVDDEIVGMGLNGSSLSIGSTGSSLGKIELPEPSISNLTAILSIITDHRFRLPSYIKSDYILKLFQVFDDCEDLDSVENCRILFKIFSGIIAIDDLEILEILFSKNNIMKLIGVLEYDPDLPTKKANHRNFLNNRVIFKEVIPFNNHNVLDKIHQTFKIQYIKETILASIIDDQTFSTLSTIIFKNNTMIINSIKEDQEFLKKVFSTLLADDTPKDKQRDLSKFLSEFFALLKHQNINNKIDTYKRLTLDHQLLDVAEKHLQNENVSIRHIYSEILLSIAQTIHLSFLGEIKQRHLRNDFNLLKVIIKTIVSEPELGIQDNLTEVIKLLLDPETLLTNSDVFIDQFYKHHVELLASPILNPQTTINHFTKPSIKVSCINHALDLLSFTVIHHKHRSKNFLIANDIISKAVHLLDVYREKDLILGVIRFFKSIISRGDLLLCTNILTNNLFDPIMEVWRRNGSVYNLINSAIIDLFEALRNTTTGRLKQHCVERFRQDFEAVNYVETFAQLIEECDQQENSENNNNVSQQESDDAYFNDNEEMHKSMIAQDSPERASVEEEDDFFFTLSKHKGSNQDDDDDESDIYSNREKNDMETSSPHSPHKLQISLKTNTTSPTKGEVEPNPKKVKF</sequence>
<dbReference type="STRING" id="5762.D2VUT3"/>
<comment type="subcellular location">
    <subcellularLocation>
        <location evidence="1">Nucleus</location>
    </subcellularLocation>
</comment>
<evidence type="ECO:0000256" key="2">
    <source>
        <dbReference type="ARBA" id="ARBA00023242"/>
    </source>
</evidence>
<dbReference type="EMBL" id="GG738900">
    <property type="protein sequence ID" value="EFC39313.1"/>
    <property type="molecule type" value="Genomic_DNA"/>
</dbReference>
<dbReference type="FunCoup" id="D2VUT3">
    <property type="interactions" value="525"/>
</dbReference>